<dbReference type="PANTHER" id="PTHR46082">
    <property type="entry name" value="ATP/GTP-BINDING PROTEIN-RELATED"/>
    <property type="match status" value="1"/>
</dbReference>
<dbReference type="Pfam" id="PF13424">
    <property type="entry name" value="TPR_12"/>
    <property type="match status" value="2"/>
</dbReference>
<dbReference type="InterPro" id="IPR011990">
    <property type="entry name" value="TPR-like_helical_dom_sf"/>
</dbReference>
<sequence length="701" mass="77467">MTPADRSANAVRDDQRAVRATLQAPLGRLASQQSLHGRSDLIERLWAAVLDTGGDRVHLLHGLSGSGKTAVALTVAGRADAAGLDVWWVRADDALTLQEHMRALGKEVGVSETDSPHSLWKALNARRDDRWLLVIDNADDHEVLAAGTGRLADGCGWVQPCRSGHGTVLVLSRYLDEQAPVGWWRAHPVGRLDRAAGIETLADHVEVDTELDAAGQLVDRLGGLPLALRLAGALLHQARRQALAERRPPPTIADYLADIGARLRLEDPPDSPGVRVYIDRPWSVAIEFLERHAPPLTVPLLRLLAHLGPGPVPVGDILSPAALDRIGLHGEQLLDALDALKAMSLVDDDCRPALHPLVRDTTARRFPPSAADAADLVSLVRHCRTLSDRPDDTPTPEDVNVWPDWLLLTPHAMRVVDLLLDEWPGQPAGVVRDACYAADYVVRSIQARGLYDTADAALARIEALAVRDLGPDDFETLRCRHIRAIVLHARGQIAEAYAAYDEIYRARERLFGADNPETVRSRHYRAMTLHTLGRHDEARAEYEAVLADRVRIAGPDQRHTLATEHNIARLLHDTGRLGEAEVRYRDLLARQSRLMGPDYRHTLATRHNLALCLHAQGRLEAAEHEYRQVLDIELELLGPRHPETLLTRANLLLLQSACGRGDEAALDEVYRQQCEVLGREHHETRATRSRQTNRGTRPGPL</sequence>
<dbReference type="SUPFAM" id="SSF52540">
    <property type="entry name" value="P-loop containing nucleoside triphosphate hydrolases"/>
    <property type="match status" value="1"/>
</dbReference>
<accession>A0ABV5M9Z6</accession>
<dbReference type="Gene3D" id="3.40.50.300">
    <property type="entry name" value="P-loop containing nucleotide triphosphate hydrolases"/>
    <property type="match status" value="1"/>
</dbReference>
<comment type="caution">
    <text evidence="2">The sequence shown here is derived from an EMBL/GenBank/DDBJ whole genome shotgun (WGS) entry which is preliminary data.</text>
</comment>
<proteinExistence type="predicted"/>
<dbReference type="SUPFAM" id="SSF48452">
    <property type="entry name" value="TPR-like"/>
    <property type="match status" value="2"/>
</dbReference>
<gene>
    <name evidence="2" type="ORF">ACFFTR_21640</name>
</gene>
<reference evidence="2 3" key="1">
    <citation type="submission" date="2024-09" db="EMBL/GenBank/DDBJ databases">
        <authorList>
            <person name="Sun Q."/>
            <person name="Mori K."/>
        </authorList>
    </citation>
    <scope>NUCLEOTIDE SEQUENCE [LARGE SCALE GENOMIC DNA]</scope>
    <source>
        <strain evidence="2 3">JCM 3307</strain>
    </source>
</reference>
<dbReference type="Gene3D" id="1.25.40.10">
    <property type="entry name" value="Tetratricopeptide repeat domain"/>
    <property type="match status" value="2"/>
</dbReference>
<evidence type="ECO:0000313" key="2">
    <source>
        <dbReference type="EMBL" id="MFB9445690.1"/>
    </source>
</evidence>
<dbReference type="PANTHER" id="PTHR46082:SF6">
    <property type="entry name" value="AAA+ ATPASE DOMAIN-CONTAINING PROTEIN-RELATED"/>
    <property type="match status" value="1"/>
</dbReference>
<name>A0ABV5M9Z6_9ACTN</name>
<dbReference type="RefSeq" id="WP_223093228.1">
    <property type="nucleotide sequence ID" value="NZ_CP061913.1"/>
</dbReference>
<evidence type="ECO:0000256" key="1">
    <source>
        <dbReference type="SAM" id="MobiDB-lite"/>
    </source>
</evidence>
<dbReference type="Proteomes" id="UP001589608">
    <property type="component" value="Unassembled WGS sequence"/>
</dbReference>
<dbReference type="InterPro" id="IPR027417">
    <property type="entry name" value="P-loop_NTPase"/>
</dbReference>
<protein>
    <submittedName>
        <fullName evidence="2">Tetratricopeptide repeat protein</fullName>
    </submittedName>
</protein>
<feature type="region of interest" description="Disordered" evidence="1">
    <location>
        <begin position="681"/>
        <end position="701"/>
    </location>
</feature>
<dbReference type="EMBL" id="JBHMCA010000043">
    <property type="protein sequence ID" value="MFB9445690.1"/>
    <property type="molecule type" value="Genomic_DNA"/>
</dbReference>
<organism evidence="2 3">
    <name type="scientific">Dactylosporangium vinaceum</name>
    <dbReference type="NCBI Taxonomy" id="53362"/>
    <lineage>
        <taxon>Bacteria</taxon>
        <taxon>Bacillati</taxon>
        <taxon>Actinomycetota</taxon>
        <taxon>Actinomycetes</taxon>
        <taxon>Micromonosporales</taxon>
        <taxon>Micromonosporaceae</taxon>
        <taxon>Dactylosporangium</taxon>
    </lineage>
</organism>
<evidence type="ECO:0000313" key="3">
    <source>
        <dbReference type="Proteomes" id="UP001589608"/>
    </source>
</evidence>
<keyword evidence="3" id="KW-1185">Reference proteome</keyword>
<dbReference type="InterPro" id="IPR053137">
    <property type="entry name" value="NLR-like"/>
</dbReference>
<dbReference type="PRINTS" id="PR00364">
    <property type="entry name" value="DISEASERSIST"/>
</dbReference>